<dbReference type="PANTHER" id="PTHR38340">
    <property type="entry name" value="S-LAYER PROTEIN"/>
    <property type="match status" value="1"/>
</dbReference>
<dbReference type="Pfam" id="PF00353">
    <property type="entry name" value="HemolysinCabind"/>
    <property type="match status" value="9"/>
</dbReference>
<dbReference type="InterPro" id="IPR050557">
    <property type="entry name" value="RTX_toxin/Mannuronan_C5-epim"/>
</dbReference>
<name>A0A8F6YCJ7_9RHOB</name>
<dbReference type="InterPro" id="IPR001343">
    <property type="entry name" value="Hemolysn_Ca-bd"/>
</dbReference>
<protein>
    <submittedName>
        <fullName evidence="3">Hint domain-containing protein</fullName>
    </submittedName>
</protein>
<feature type="compositionally biased region" description="Gly residues" evidence="1">
    <location>
        <begin position="824"/>
        <end position="836"/>
    </location>
</feature>
<feature type="compositionally biased region" description="Polar residues" evidence="1">
    <location>
        <begin position="896"/>
        <end position="922"/>
    </location>
</feature>
<dbReference type="KEGG" id="gce:KYE46_15960"/>
<dbReference type="AlphaFoldDB" id="A0A8F6YCJ7"/>
<feature type="compositionally biased region" description="Low complexity" evidence="1">
    <location>
        <begin position="883"/>
        <end position="895"/>
    </location>
</feature>
<proteinExistence type="predicted"/>
<gene>
    <name evidence="3" type="ORF">KYE46_15960</name>
</gene>
<evidence type="ECO:0000313" key="3">
    <source>
        <dbReference type="EMBL" id="QXT39400.1"/>
    </source>
</evidence>
<dbReference type="GO" id="GO:0016539">
    <property type="term" value="P:intein-mediated protein splicing"/>
    <property type="evidence" value="ECO:0007669"/>
    <property type="project" value="InterPro"/>
</dbReference>
<dbReference type="Proteomes" id="UP000825009">
    <property type="component" value="Chromosome"/>
</dbReference>
<evidence type="ECO:0000259" key="2">
    <source>
        <dbReference type="Pfam" id="PF13403"/>
    </source>
</evidence>
<dbReference type="PROSITE" id="PS00330">
    <property type="entry name" value="HEMOLYSIN_CALCIUM"/>
    <property type="match status" value="12"/>
</dbReference>
<feature type="domain" description="Hedgehog/Intein (Hint)" evidence="2">
    <location>
        <begin position="1054"/>
        <end position="1201"/>
    </location>
</feature>
<sequence length="1248" mass="126454">MATINGNGSDNSLNGTAGADSITGFAGNDTISGGGGNDYIDGGAPSLAPTPLDLNWANQGNDGTNLAGGFTQNTGGINVGVSFTNNGGGTSAQVETDATYVGSGESFDPNSNLAIRGNGSADVWTVDLDFSAASGSGFADEVENVVFRLHDVDQAGWQDVFTINAYDADGNAVPVVLTATGDDTVDGNTVTAGPSATGYSDPQGSVLVEIAGPVANIEIIYSNLGSSAQLGLIGDVQFDAVPTDDDVLSGDAGEDTIYGGFGNDYIDGGDDTDLLDGGSGNDTLLGRAGNDTLEGGSGNDSLLGGSGQDNLSGGEGNDTLEGGGAGDTLDGGLGDDSLLGGGGFDVLIGGAGADTLDGGSGNDTFFAGGGDLVIGGETGTDTGDNLIANDVVEIIFDSVNPENGTVYFSDGSTATFSGIETFTINGGPDGIVQGTAGDDVIDGTYTDLNLEMVDNDDGTLGTTGDEDVIEAGAGNDTVYAGEGDDSVQGGPDGPMPTVEESFSWIAEGDGTDVSGGITQDTGYANITVEVTDDGALNLSDVTDTTQYVENGEPFATNSGLALGGDGGPDVATVTFTSDTPLSDVSFRLNDVDSGSWEDILTVNAYDADGNAVPVTLTSESFFDQVSGQTVTGGGNDNPDGQFGSVLVEIAGPISSFEIIYENGDNGGQVAYVTDIHYAATVTDHDVLYGDQGGDTIDGNTGDDLIFGDQLAVDPADLASGTGGSLTSVTFQNDSPFAVELAQVSAAGTVVPVITIPAGNDFTAPSTTQTNWVLRDPTTGDILQVYEAPADGSTQVFDSSGADSLSGGTGNDTISGDVGADTIDGGTGDDSLSGGGDADVFQFSDNFGTDTVDGGEAGEDADTLDFSQMSTGMNVLFTGDEAGTATNSNSSSASSAEFSNIEQVDGSDQNDTIDASASSSDQTLNGNGGDDSVVGGAGDDSIDGGSGNDNLSGGAGNDTILGGAGNDTIEGGAGNDSLTGGEGADTLSGGDGADWINGSGGDFIDGGEGGDDNDTLYLDDLGAVISYDGLNPENGSVLFSDGRTLTFQNIETVIPCFTPGSRVATERGSFKVEDLRVGDLIQTRDHGLQPIRWIGTKTLTQVDLAKSPHLRPVRICKGALGPDVPNRDMEVSPQHRMLFEGVQSELLFGEDEVLVRAKHLLHLPGVEVVSTCERVTYIHIMCDAHEVICVDDAWTESFQPGDMVQDQEAREIFSDLLHTFPELGTERGRENYVSARLSLKAHEAGLLTV</sequence>
<feature type="region of interest" description="Disordered" evidence="1">
    <location>
        <begin position="878"/>
        <end position="987"/>
    </location>
</feature>
<dbReference type="RefSeq" id="WP_219001991.1">
    <property type="nucleotide sequence ID" value="NZ_CP079194.1"/>
</dbReference>
<dbReference type="GO" id="GO:0005509">
    <property type="term" value="F:calcium ion binding"/>
    <property type="evidence" value="ECO:0007669"/>
    <property type="project" value="InterPro"/>
</dbReference>
<dbReference type="InterPro" id="IPR006141">
    <property type="entry name" value="Intein_N"/>
</dbReference>
<keyword evidence="4" id="KW-1185">Reference proteome</keyword>
<dbReference type="PROSITE" id="PS50817">
    <property type="entry name" value="INTEIN_N_TER"/>
    <property type="match status" value="1"/>
</dbReference>
<evidence type="ECO:0000313" key="4">
    <source>
        <dbReference type="Proteomes" id="UP000825009"/>
    </source>
</evidence>
<dbReference type="PANTHER" id="PTHR38340:SF1">
    <property type="entry name" value="S-LAYER PROTEIN"/>
    <property type="match status" value="1"/>
</dbReference>
<dbReference type="InterPro" id="IPR018511">
    <property type="entry name" value="Hemolysin-typ_Ca-bd_CS"/>
</dbReference>
<reference evidence="3 4" key="1">
    <citation type="submission" date="2021-07" db="EMBL/GenBank/DDBJ databases">
        <title>A novel Jannaschia species isolated from marine dinoflagellate Ceratoperidinium margalefii.</title>
        <authorList>
            <person name="Jiang Y."/>
            <person name="Li Z."/>
        </authorList>
    </citation>
    <scope>NUCLEOTIDE SEQUENCE [LARGE SCALE GENOMIC DNA]</scope>
    <source>
        <strain evidence="3 4">J12C1-MA-4</strain>
    </source>
</reference>
<feature type="region of interest" description="Disordered" evidence="1">
    <location>
        <begin position="272"/>
        <end position="331"/>
    </location>
</feature>
<feature type="region of interest" description="Disordered" evidence="1">
    <location>
        <begin position="795"/>
        <end position="861"/>
    </location>
</feature>
<dbReference type="EMBL" id="CP079194">
    <property type="protein sequence ID" value="QXT39400.1"/>
    <property type="molecule type" value="Genomic_DNA"/>
</dbReference>
<organism evidence="3 4">
    <name type="scientific">Gymnodinialimonas ceratoperidinii</name>
    <dbReference type="NCBI Taxonomy" id="2856823"/>
    <lineage>
        <taxon>Bacteria</taxon>
        <taxon>Pseudomonadati</taxon>
        <taxon>Pseudomonadota</taxon>
        <taxon>Alphaproteobacteria</taxon>
        <taxon>Rhodobacterales</taxon>
        <taxon>Paracoccaceae</taxon>
        <taxon>Gymnodinialimonas</taxon>
    </lineage>
</organism>
<evidence type="ECO:0000256" key="1">
    <source>
        <dbReference type="SAM" id="MobiDB-lite"/>
    </source>
</evidence>
<dbReference type="Pfam" id="PF13403">
    <property type="entry name" value="Hint_2"/>
    <property type="match status" value="1"/>
</dbReference>
<feature type="compositionally biased region" description="Gly residues" evidence="1">
    <location>
        <begin position="313"/>
        <end position="331"/>
    </location>
</feature>
<dbReference type="InterPro" id="IPR028992">
    <property type="entry name" value="Hedgehog/Intein_dom"/>
</dbReference>
<accession>A0A8F6YCJ7</accession>